<evidence type="ECO:0000256" key="1">
    <source>
        <dbReference type="SAM" id="MobiDB-lite"/>
    </source>
</evidence>
<dbReference type="EMBL" id="ML979139">
    <property type="protein sequence ID" value="KAF1913270.1"/>
    <property type="molecule type" value="Genomic_DNA"/>
</dbReference>
<feature type="region of interest" description="Disordered" evidence="1">
    <location>
        <begin position="35"/>
        <end position="56"/>
    </location>
</feature>
<feature type="compositionally biased region" description="Basic and acidic residues" evidence="1">
    <location>
        <begin position="457"/>
        <end position="471"/>
    </location>
</feature>
<feature type="compositionally biased region" description="Basic and acidic residues" evidence="1">
    <location>
        <begin position="1046"/>
        <end position="1056"/>
    </location>
</feature>
<feature type="region of interest" description="Disordered" evidence="1">
    <location>
        <begin position="876"/>
        <end position="919"/>
    </location>
</feature>
<organism evidence="2 3">
    <name type="scientific">Ampelomyces quisqualis</name>
    <name type="common">Powdery mildew agent</name>
    <dbReference type="NCBI Taxonomy" id="50730"/>
    <lineage>
        <taxon>Eukaryota</taxon>
        <taxon>Fungi</taxon>
        <taxon>Dikarya</taxon>
        <taxon>Ascomycota</taxon>
        <taxon>Pezizomycotina</taxon>
        <taxon>Dothideomycetes</taxon>
        <taxon>Pleosporomycetidae</taxon>
        <taxon>Pleosporales</taxon>
        <taxon>Pleosporineae</taxon>
        <taxon>Phaeosphaeriaceae</taxon>
        <taxon>Ampelomyces</taxon>
    </lineage>
</organism>
<protein>
    <submittedName>
        <fullName evidence="2">Uncharacterized protein</fullName>
    </submittedName>
</protein>
<evidence type="ECO:0000313" key="2">
    <source>
        <dbReference type="EMBL" id="KAF1913270.1"/>
    </source>
</evidence>
<evidence type="ECO:0000313" key="3">
    <source>
        <dbReference type="Proteomes" id="UP000800096"/>
    </source>
</evidence>
<name>A0A6A5QEM3_AMPQU</name>
<feature type="region of interest" description="Disordered" evidence="1">
    <location>
        <begin position="1007"/>
        <end position="1084"/>
    </location>
</feature>
<feature type="region of interest" description="Disordered" evidence="1">
    <location>
        <begin position="117"/>
        <end position="157"/>
    </location>
</feature>
<feature type="region of interest" description="Disordered" evidence="1">
    <location>
        <begin position="314"/>
        <end position="333"/>
    </location>
</feature>
<reference evidence="2" key="1">
    <citation type="journal article" date="2020" name="Stud. Mycol.">
        <title>101 Dothideomycetes genomes: a test case for predicting lifestyles and emergence of pathogens.</title>
        <authorList>
            <person name="Haridas S."/>
            <person name="Albert R."/>
            <person name="Binder M."/>
            <person name="Bloem J."/>
            <person name="Labutti K."/>
            <person name="Salamov A."/>
            <person name="Andreopoulos B."/>
            <person name="Baker S."/>
            <person name="Barry K."/>
            <person name="Bills G."/>
            <person name="Bluhm B."/>
            <person name="Cannon C."/>
            <person name="Castanera R."/>
            <person name="Culley D."/>
            <person name="Daum C."/>
            <person name="Ezra D."/>
            <person name="Gonzalez J."/>
            <person name="Henrissat B."/>
            <person name="Kuo A."/>
            <person name="Liang C."/>
            <person name="Lipzen A."/>
            <person name="Lutzoni F."/>
            <person name="Magnuson J."/>
            <person name="Mondo S."/>
            <person name="Nolan M."/>
            <person name="Ohm R."/>
            <person name="Pangilinan J."/>
            <person name="Park H.-J."/>
            <person name="Ramirez L."/>
            <person name="Alfaro M."/>
            <person name="Sun H."/>
            <person name="Tritt A."/>
            <person name="Yoshinaga Y."/>
            <person name="Zwiers L.-H."/>
            <person name="Turgeon B."/>
            <person name="Goodwin S."/>
            <person name="Spatafora J."/>
            <person name="Crous P."/>
            <person name="Grigoriev I."/>
        </authorList>
    </citation>
    <scope>NUCLEOTIDE SEQUENCE</scope>
    <source>
        <strain evidence="2">HMLAC05119</strain>
    </source>
</reference>
<feature type="compositionally biased region" description="Basic and acidic residues" evidence="1">
    <location>
        <begin position="122"/>
        <end position="157"/>
    </location>
</feature>
<feature type="region of interest" description="Disordered" evidence="1">
    <location>
        <begin position="367"/>
        <end position="388"/>
    </location>
</feature>
<dbReference type="Proteomes" id="UP000800096">
    <property type="component" value="Unassembled WGS sequence"/>
</dbReference>
<keyword evidence="3" id="KW-1185">Reference proteome</keyword>
<accession>A0A6A5QEM3</accession>
<feature type="region of interest" description="Disordered" evidence="1">
    <location>
        <begin position="457"/>
        <end position="478"/>
    </location>
</feature>
<feature type="compositionally biased region" description="Polar residues" evidence="1">
    <location>
        <begin position="35"/>
        <end position="45"/>
    </location>
</feature>
<dbReference type="OrthoDB" id="3946750at2759"/>
<proteinExistence type="predicted"/>
<feature type="compositionally biased region" description="Polar residues" evidence="1">
    <location>
        <begin position="1020"/>
        <end position="1033"/>
    </location>
</feature>
<feature type="compositionally biased region" description="Low complexity" evidence="1">
    <location>
        <begin position="896"/>
        <end position="910"/>
    </location>
</feature>
<gene>
    <name evidence="2" type="ORF">BDU57DRAFT_350038</name>
</gene>
<feature type="compositionally biased region" description="Basic and acidic residues" evidence="1">
    <location>
        <begin position="1066"/>
        <end position="1078"/>
    </location>
</feature>
<feature type="region of interest" description="Disordered" evidence="1">
    <location>
        <begin position="191"/>
        <end position="223"/>
    </location>
</feature>
<dbReference type="AlphaFoldDB" id="A0A6A5QEM3"/>
<sequence length="1112" mass="123116">MAWWRRDPFLMCRSPIHGHAQRMLRDHDAALRTCSFSRDPSNPAQHENGRDDTNNRRKNMSQLEWLQLQHYQRLRKRLLENPYKTLFGASNDMLSGKSLADWEWIHKSFPRWMLNEMNNSERPPERSREKSKYPKKVEIRDEAGSMPKAPERPFPEPTFRKTAFERDATSGIVSPSDIRRPQESLHFEVAGASGDAPPVKLERSAHSDTSAPSNAADKKPSNEEMNLFTVGGNLGYRLKGVHATDLTGSQTQEAVAPEPNAFEYSVDRLKSKYAKHRASDHKSWSLDPNVNRTTHVSISNSVVGDSKAWRQTAVSRGAARSANPSPGLEGSDDLALAPEHMEHKLTFQTSNCAVDQSGIEGVESFKEQNSLAPAMEAPTTRPASDTLKHLPQDDIDFLSAAGIRATMGAKRSQVSSDEERKITRHDLQQAFKESREPPPTDPMLEAKIINEQHVRRTEREMRETQPAREVESALQRNGSSIQDAAGDTSAEYSIDKVKRWLENTGASFAKQFWQDPAEHSDVTEMKIYYNGTASHVKKGQAAIRAIVEDLERDVPVSKPLLKRLKSDEEQLDSAMHMFLRRSLNGHAHLHHLRKSQSLGSLKTRFNQTNKELEKAYIDLGTLVGTKAVTNATDSFKRRLATACEVLQKNTQLLRVLAWSLQRRREHPNINPNILLDCRVVMENLLSLRDTQMTLVRLMDRAMLVYGVVPHAAEAIDAVKTEHSQYESCEDPFISARLAADAHLINEIRAHKTIVHEPAREPVSRPATSGVLDIPNPLAHSLFRPFGPVVEKLGIKETHDDAEKLKVSEQASGSRDAALSERAIPTNFQMLKDDPTTTGASPEAAITMPMTEKEVPWCCVSSEASVAVRAPTSLEKINEASSTSRTVKENDRPAAIEPATSTSAEPEAASTGPMPQPIISTATLPTHYTILVHDPQTDTLSITTSTTSPPRDTSPAVPLHQALCALDRPARFIPHITAGLEVVSAKNDILVLRDAIESPASTRPFEMLRTSSSHGDLDMSRGTTNPIDGTTRLSPTGYVGPEESAEQLEKDFEERRKAAGRISGNESAHEHRPPREGTKAKKRGGAGGVVKTAIWVAGMCYVAGVVGEILSAS</sequence>